<dbReference type="Proteomes" id="UP000192601">
    <property type="component" value="Unassembled WGS sequence"/>
</dbReference>
<protein>
    <submittedName>
        <fullName evidence="1">Uncharacterized protein</fullName>
    </submittedName>
</protein>
<dbReference type="EMBL" id="MVIJ01000023">
    <property type="protein sequence ID" value="ORB73133.1"/>
    <property type="molecule type" value="Genomic_DNA"/>
</dbReference>
<sequence>MGEREVSGLQPTSVEIEDTIDQLHAGGDENHLLVRRGPLSQDGDASWRQAQAYVREHRMVHPKSHTYY</sequence>
<proteinExistence type="predicted"/>
<gene>
    <name evidence="1" type="ORF">BST44_16335</name>
</gene>
<comment type="caution">
    <text evidence="1">The sequence shown here is derived from an EMBL/GenBank/DDBJ whole genome shotgun (WGS) entry which is preliminary data.</text>
</comment>
<organism evidence="1 2">
    <name type="scientific">Mycobacterium scrofulaceum</name>
    <dbReference type="NCBI Taxonomy" id="1783"/>
    <lineage>
        <taxon>Bacteria</taxon>
        <taxon>Bacillati</taxon>
        <taxon>Actinomycetota</taxon>
        <taxon>Actinomycetes</taxon>
        <taxon>Mycobacteriales</taxon>
        <taxon>Mycobacteriaceae</taxon>
        <taxon>Mycobacterium</taxon>
    </lineage>
</organism>
<accession>A0A1X0KDN2</accession>
<evidence type="ECO:0000313" key="1">
    <source>
        <dbReference type="EMBL" id="ORB73133.1"/>
    </source>
</evidence>
<dbReference type="AlphaFoldDB" id="A0A1X0KDN2"/>
<name>A0A1X0KDN2_MYCSC</name>
<evidence type="ECO:0000313" key="2">
    <source>
        <dbReference type="Proteomes" id="UP000192601"/>
    </source>
</evidence>
<dbReference type="STRING" id="1783.BST44_16335"/>
<reference evidence="1 2" key="1">
    <citation type="submission" date="2017-02" db="EMBL/GenBank/DDBJ databases">
        <title>The new phylogeny of genus Mycobacterium.</title>
        <authorList>
            <person name="Tortoli E."/>
            <person name="Trovato A."/>
            <person name="Cirillo D.M."/>
        </authorList>
    </citation>
    <scope>NUCLEOTIDE SEQUENCE [LARGE SCALE GENOMIC DNA]</scope>
    <source>
        <strain evidence="1 2">DSM 43992</strain>
    </source>
</reference>
<keyword evidence="2" id="KW-1185">Reference proteome</keyword>